<sequence length="76" mass="8433">MSIRYTCRCCGMKIAEFDEAQVTEAQLGFDSLTPEERALIISREQSGDTVVSITCDYCREALNQNPELSLVGSPLQ</sequence>
<proteinExistence type="predicted"/>
<dbReference type="EMBL" id="LGIQ01000020">
    <property type="protein sequence ID" value="KNB68443.1"/>
    <property type="molecule type" value="Genomic_DNA"/>
</dbReference>
<reference evidence="3" key="1">
    <citation type="submission" date="2015-07" db="EMBL/GenBank/DDBJ databases">
        <title>Genome sequencing project for genomic taxonomy and phylogenomics of Bacillus-like bacteria.</title>
        <authorList>
            <person name="Liu B."/>
            <person name="Wang J."/>
            <person name="Zhu Y."/>
            <person name="Liu G."/>
            <person name="Chen Q."/>
            <person name="Chen Z."/>
            <person name="Lan J."/>
            <person name="Che J."/>
            <person name="Ge C."/>
            <person name="Shi H."/>
            <person name="Pan Z."/>
            <person name="Liu X."/>
        </authorList>
    </citation>
    <scope>NUCLEOTIDE SEQUENCE [LARGE SCALE GENOMIC DNA]</scope>
    <source>
        <strain evidence="3">DSM 9887</strain>
    </source>
</reference>
<dbReference type="STRING" id="54915.ADS79_33735"/>
<reference evidence="2" key="2">
    <citation type="submission" date="2015-07" db="EMBL/GenBank/DDBJ databases">
        <title>MeaNS - Measles Nucleotide Surveillance Program.</title>
        <authorList>
            <person name="Tran T."/>
            <person name="Druce J."/>
        </authorList>
    </citation>
    <scope>NUCLEOTIDE SEQUENCE</scope>
    <source>
        <strain evidence="2">DSM 9887</strain>
    </source>
</reference>
<dbReference type="EMBL" id="BJON01000025">
    <property type="protein sequence ID" value="GED72047.1"/>
    <property type="molecule type" value="Genomic_DNA"/>
</dbReference>
<name>A0A0K9YID3_9BACL</name>
<dbReference type="GO" id="GO:0010468">
    <property type="term" value="P:regulation of gene expression"/>
    <property type="evidence" value="ECO:0007669"/>
    <property type="project" value="InterPro"/>
</dbReference>
<comment type="caution">
    <text evidence="2">The sequence shown here is derived from an EMBL/GenBank/DDBJ whole genome shotgun (WGS) entry which is preliminary data.</text>
</comment>
<evidence type="ECO:0000313" key="1">
    <source>
        <dbReference type="EMBL" id="GED72047.1"/>
    </source>
</evidence>
<dbReference type="AlphaFoldDB" id="A0A0K9YID3"/>
<dbReference type="PATRIC" id="fig|54915.3.peg.320"/>
<dbReference type="InterPro" id="IPR020115">
    <property type="entry name" value="Fin"/>
</dbReference>
<evidence type="ECO:0008006" key="5">
    <source>
        <dbReference type="Google" id="ProtNLM"/>
    </source>
</evidence>
<evidence type="ECO:0000313" key="4">
    <source>
        <dbReference type="Proteomes" id="UP000319578"/>
    </source>
</evidence>
<dbReference type="Proteomes" id="UP000319578">
    <property type="component" value="Unassembled WGS sequence"/>
</dbReference>
<evidence type="ECO:0000313" key="2">
    <source>
        <dbReference type="EMBL" id="KNB68443.1"/>
    </source>
</evidence>
<dbReference type="RefSeq" id="WP_049742856.1">
    <property type="nucleotide sequence ID" value="NZ_BJON01000025.1"/>
</dbReference>
<organism evidence="2 3">
    <name type="scientific">Brevibacillus reuszeri</name>
    <dbReference type="NCBI Taxonomy" id="54915"/>
    <lineage>
        <taxon>Bacteria</taxon>
        <taxon>Bacillati</taxon>
        <taxon>Bacillota</taxon>
        <taxon>Bacilli</taxon>
        <taxon>Bacillales</taxon>
        <taxon>Paenibacillaceae</taxon>
        <taxon>Brevibacillus</taxon>
    </lineage>
</organism>
<accession>A0A0K9YID3</accession>
<gene>
    <name evidence="2" type="ORF">ADS79_33735</name>
    <name evidence="1" type="ORF">BRE01_57490</name>
</gene>
<evidence type="ECO:0000313" key="3">
    <source>
        <dbReference type="Proteomes" id="UP000036834"/>
    </source>
</evidence>
<protein>
    <recommendedName>
        <fullName evidence="5">Peptide ABC transporter permease</fullName>
    </recommendedName>
</protein>
<dbReference type="Proteomes" id="UP000036834">
    <property type="component" value="Unassembled WGS sequence"/>
</dbReference>
<dbReference type="Pfam" id="PF10955">
    <property type="entry name" value="Fin"/>
    <property type="match status" value="1"/>
</dbReference>
<keyword evidence="4" id="KW-1185">Reference proteome</keyword>
<dbReference type="OrthoDB" id="2084556at2"/>
<reference evidence="1 4" key="3">
    <citation type="submission" date="2019-06" db="EMBL/GenBank/DDBJ databases">
        <title>Whole genome shotgun sequence of Brevibacillus reuszeri NBRC 15719.</title>
        <authorList>
            <person name="Hosoyama A."/>
            <person name="Uohara A."/>
            <person name="Ohji S."/>
            <person name="Ichikawa N."/>
        </authorList>
    </citation>
    <scope>NUCLEOTIDE SEQUENCE [LARGE SCALE GENOMIC DNA]</scope>
    <source>
        <strain evidence="1 4">NBRC 15719</strain>
    </source>
</reference>